<dbReference type="Pfam" id="PF11867">
    <property type="entry name" value="T1RH-like_C"/>
    <property type="match status" value="1"/>
</dbReference>
<comment type="function">
    <text evidence="11">Subunit R is required for both nuclease and ATPase activities, but not for modification.</text>
</comment>
<keyword evidence="9 11" id="KW-0067">ATP-binding</keyword>
<dbReference type="InterPro" id="IPR055180">
    <property type="entry name" value="HsdR_RecA-like_helicase_dom_2"/>
</dbReference>
<accession>A0ABX3HFZ1</accession>
<keyword evidence="8 11" id="KW-0378">Hydrolase</keyword>
<dbReference type="PANTHER" id="PTHR30195:SF15">
    <property type="entry name" value="TYPE I RESTRICTION ENZYME HINDI ENDONUCLEASE SUBUNIT"/>
    <property type="match status" value="1"/>
</dbReference>
<comment type="subunit">
    <text evidence="3 11">The type I restriction/modification system is composed of three polypeptides R, M and S.</text>
</comment>
<evidence type="ECO:0000256" key="10">
    <source>
        <dbReference type="ARBA" id="ARBA00023125"/>
    </source>
</evidence>
<evidence type="ECO:0000256" key="1">
    <source>
        <dbReference type="ARBA" id="ARBA00000851"/>
    </source>
</evidence>
<dbReference type="Proteomes" id="UP000187313">
    <property type="component" value="Unassembled WGS sequence"/>
</dbReference>
<dbReference type="Gene3D" id="3.90.1570.50">
    <property type="match status" value="1"/>
</dbReference>
<dbReference type="PROSITE" id="PS51192">
    <property type="entry name" value="HELICASE_ATP_BIND_1"/>
    <property type="match status" value="1"/>
</dbReference>
<dbReference type="InterPro" id="IPR004473">
    <property type="entry name" value="Restrct_endonuc_typeI_HsdR"/>
</dbReference>
<proteinExistence type="inferred from homology"/>
<dbReference type="CDD" id="cd18030">
    <property type="entry name" value="DEXHc_RE_I_HsdR"/>
    <property type="match status" value="1"/>
</dbReference>
<gene>
    <name evidence="13" type="ORF">BSK51_21705</name>
</gene>
<keyword evidence="5 11" id="KW-0547">Nucleotide-binding</keyword>
<name>A0ABX3HFZ1_9BACL</name>
<dbReference type="InterPro" id="IPR040980">
    <property type="entry name" value="SWI2_SNF2"/>
</dbReference>
<dbReference type="PANTHER" id="PTHR30195">
    <property type="entry name" value="TYPE I SITE-SPECIFIC DEOXYRIBONUCLEASE PROTEIN SUBUNIT M AND R"/>
    <property type="match status" value="1"/>
</dbReference>
<dbReference type="Pfam" id="PF04313">
    <property type="entry name" value="HSDR_N"/>
    <property type="match status" value="1"/>
</dbReference>
<comment type="catalytic activity">
    <reaction evidence="1 11">
        <text>Endonucleolytic cleavage of DNA to give random double-stranded fragments with terminal 5'-phosphates, ATP is simultaneously hydrolyzed.</text>
        <dbReference type="EC" id="3.1.21.3"/>
    </reaction>
</comment>
<evidence type="ECO:0000313" key="14">
    <source>
        <dbReference type="Proteomes" id="UP000187313"/>
    </source>
</evidence>
<keyword evidence="7" id="KW-0255">Endonuclease</keyword>
<dbReference type="Pfam" id="PF22679">
    <property type="entry name" value="T1R_D3-like"/>
    <property type="match status" value="1"/>
</dbReference>
<dbReference type="Gene3D" id="3.40.50.300">
    <property type="entry name" value="P-loop containing nucleotide triphosphate hydrolases"/>
    <property type="match status" value="2"/>
</dbReference>
<evidence type="ECO:0000256" key="5">
    <source>
        <dbReference type="ARBA" id="ARBA00022741"/>
    </source>
</evidence>
<evidence type="ECO:0000259" key="12">
    <source>
        <dbReference type="PROSITE" id="PS51192"/>
    </source>
</evidence>
<evidence type="ECO:0000256" key="8">
    <source>
        <dbReference type="ARBA" id="ARBA00022801"/>
    </source>
</evidence>
<reference evidence="13 14" key="1">
    <citation type="submission" date="2016-10" db="EMBL/GenBank/DDBJ databases">
        <title>Paenibacillus species isolates.</title>
        <authorList>
            <person name="Beno S.M."/>
        </authorList>
    </citation>
    <scope>NUCLEOTIDE SEQUENCE [LARGE SCALE GENOMIC DNA]</scope>
    <source>
        <strain evidence="13 14">FSL R5-0923</strain>
    </source>
</reference>
<sequence length="1023" mass="116648">MFTEDSLESVVLELLQDELNYKVQNGYDLVRDYHTVVLEEELREALFVINPTLSSEVIEAAVRKLLYIDDASLVSANQQFHRYLIEGVRIEVYGDDVPARIVKVIDFDHPNNNSFIAINQFTVIHKAEKRPDVVLIVNGLPLVVIELKSAVREDATIQDGYLQIKTYQDMIKPLFHYNAFNIISDGVNARYGSITADYDRYMQWKQVDSHSPIVDEAHIAQIGTLMKGLLHKERLLDVIRNFSFFAGGKAKIISGYHQYFGMNKAINSVVRAVDGDKRGGVVWHTQGSGKSFSMVFLSAGLITRLNNPTIVVVTDRNDLDEQIHGTFSSAAEYLRQAPVRAESRENLIELLENRSSGGIFFTTIQKFTEETGLLSNRHDIIVIADEAHRSQYGIDPDIKIDKKTLEAELVYGYAKYLRDALPNATFIGFTGTPVDSNDKSTIGVFGELIDVYDMTQAKLDGATVDLHYENRLAKVHLDEGILDQIDKEVASIEAQGLTPEKIEKLKKDLVTMEAVIGDEDRLNLVVDDILAHYAIRKDMLKGKAMIVAYSRKIAYRMYQLIKEKSPEIGSQIGLVLSDSNKDTNQEMRDIIGNKQHRQTLANQFKDDNSELKIAIVVDMWLTGFDVPSLDTMYIDKIMKEHNLMQAIARVNRVYKDKQAGLIVDYIGLSKYLKEALNTYTSRDKNGITEIEKAKEILMTEVEILEGMFHRFDFSIYMNATPKERFELIQDGVEHVLKERAKEVFLKHVARLQSAYNICATALDFTVRVQVSFFTAVKSFIVKVERDGMPDVEAFKRKITAMIEQAIIKDGDEVVSISAKKEKSLLSVENLEKIMAMKRRNVAAIILKKLIDDKIKWFEQTNIVRSGFFSEKLKNIVERYNQAEDIDVLITQMIDIAKEIESAINDGIDMRLSPEEQAFYDALARPELVKEHYQSDVLREMAKNLIQLITENKTPDWYKRNDAKANMRSLIKRLLKKYKYPPDEIPEATELVIKQAELQMKYNLYETSSNKYTHSIAAESKGTY</sequence>
<keyword evidence="10 11" id="KW-0238">DNA-binding</keyword>
<protein>
    <recommendedName>
        <fullName evidence="11">Type I restriction enzyme endonuclease subunit</fullName>
        <shortName evidence="11">R protein</shortName>
        <ecNumber evidence="11">3.1.21.3</ecNumber>
    </recommendedName>
    <alternativeName>
        <fullName evidence="11">Type-1 restriction enzyme R protein</fullName>
    </alternativeName>
</protein>
<evidence type="ECO:0000256" key="7">
    <source>
        <dbReference type="ARBA" id="ARBA00022759"/>
    </source>
</evidence>
<organism evidence="13 14">
    <name type="scientific">Paenibacillus odorifer</name>
    <dbReference type="NCBI Taxonomy" id="189426"/>
    <lineage>
        <taxon>Bacteria</taxon>
        <taxon>Bacillati</taxon>
        <taxon>Bacillota</taxon>
        <taxon>Bacilli</taxon>
        <taxon>Bacillales</taxon>
        <taxon>Paenibacillaceae</taxon>
        <taxon>Paenibacillus</taxon>
    </lineage>
</organism>
<dbReference type="InterPro" id="IPR051268">
    <property type="entry name" value="Type-I_R_enzyme_R_subunit"/>
</dbReference>
<dbReference type="InterPro" id="IPR027417">
    <property type="entry name" value="P-loop_NTPase"/>
</dbReference>
<evidence type="ECO:0000313" key="13">
    <source>
        <dbReference type="EMBL" id="OMD48549.1"/>
    </source>
</evidence>
<keyword evidence="4" id="KW-0540">Nuclease</keyword>
<keyword evidence="14" id="KW-1185">Reference proteome</keyword>
<evidence type="ECO:0000256" key="6">
    <source>
        <dbReference type="ARBA" id="ARBA00022747"/>
    </source>
</evidence>
<evidence type="ECO:0000256" key="11">
    <source>
        <dbReference type="RuleBase" id="RU364115"/>
    </source>
</evidence>
<feature type="domain" description="Helicase ATP-binding" evidence="12">
    <location>
        <begin position="271"/>
        <end position="451"/>
    </location>
</feature>
<dbReference type="SMART" id="SM00487">
    <property type="entry name" value="DEXDc"/>
    <property type="match status" value="1"/>
</dbReference>
<evidence type="ECO:0000256" key="9">
    <source>
        <dbReference type="ARBA" id="ARBA00022840"/>
    </source>
</evidence>
<dbReference type="RefSeq" id="WP_076300244.1">
    <property type="nucleotide sequence ID" value="NZ_MPTD01000015.1"/>
</dbReference>
<dbReference type="InterPro" id="IPR014001">
    <property type="entry name" value="Helicase_ATP-bd"/>
</dbReference>
<comment type="similarity">
    <text evidence="2 11">Belongs to the HsdR family.</text>
</comment>
<dbReference type="InterPro" id="IPR021810">
    <property type="entry name" value="T1RH-like_C"/>
</dbReference>
<keyword evidence="6 11" id="KW-0680">Restriction system</keyword>
<dbReference type="CDD" id="cd18800">
    <property type="entry name" value="SF2_C_EcoR124I-like"/>
    <property type="match status" value="1"/>
</dbReference>
<dbReference type="CDD" id="cd22332">
    <property type="entry name" value="HsdR_N"/>
    <property type="match status" value="1"/>
</dbReference>
<comment type="caution">
    <text evidence="13">The sequence shown here is derived from an EMBL/GenBank/DDBJ whole genome shotgun (WGS) entry which is preliminary data.</text>
</comment>
<evidence type="ECO:0000256" key="3">
    <source>
        <dbReference type="ARBA" id="ARBA00011296"/>
    </source>
</evidence>
<evidence type="ECO:0000256" key="4">
    <source>
        <dbReference type="ARBA" id="ARBA00022722"/>
    </source>
</evidence>
<dbReference type="NCBIfam" id="TIGR00348">
    <property type="entry name" value="hsdR"/>
    <property type="match status" value="1"/>
</dbReference>
<evidence type="ECO:0000256" key="2">
    <source>
        <dbReference type="ARBA" id="ARBA00008598"/>
    </source>
</evidence>
<dbReference type="InterPro" id="IPR007409">
    <property type="entry name" value="Restrct_endonuc_type1_HsdR_N"/>
</dbReference>
<dbReference type="SUPFAM" id="SSF52540">
    <property type="entry name" value="P-loop containing nucleoside triphosphate hydrolases"/>
    <property type="match status" value="2"/>
</dbReference>
<dbReference type="Pfam" id="PF18766">
    <property type="entry name" value="SWI2_SNF2"/>
    <property type="match status" value="1"/>
</dbReference>
<dbReference type="EC" id="3.1.21.3" evidence="11"/>
<dbReference type="EMBL" id="MPTD01000015">
    <property type="protein sequence ID" value="OMD48549.1"/>
    <property type="molecule type" value="Genomic_DNA"/>
</dbReference>